<comment type="caution">
    <text evidence="1">The sequence shown here is derived from an EMBL/GenBank/DDBJ whole genome shotgun (WGS) entry which is preliminary data.</text>
</comment>
<accession>A0A0F9RSG8</accession>
<protein>
    <submittedName>
        <fullName evidence="1">Uncharacterized protein</fullName>
    </submittedName>
</protein>
<gene>
    <name evidence="1" type="ORF">LCGC14_0542300</name>
</gene>
<reference evidence="1" key="1">
    <citation type="journal article" date="2015" name="Nature">
        <title>Complex archaea that bridge the gap between prokaryotes and eukaryotes.</title>
        <authorList>
            <person name="Spang A."/>
            <person name="Saw J.H."/>
            <person name="Jorgensen S.L."/>
            <person name="Zaremba-Niedzwiedzka K."/>
            <person name="Martijn J."/>
            <person name="Lind A.E."/>
            <person name="van Eijk R."/>
            <person name="Schleper C."/>
            <person name="Guy L."/>
            <person name="Ettema T.J."/>
        </authorList>
    </citation>
    <scope>NUCLEOTIDE SEQUENCE</scope>
</reference>
<proteinExistence type="predicted"/>
<sequence length="75" mass="8094">MCSCSVWSNMQAFKGIGTMFEYDNGVLVCKKHRTPAQKNADGFWCAKCSDESLRRQAMLVGGCVGKDADRAGGAV</sequence>
<dbReference type="AlphaFoldDB" id="A0A0F9RSG8"/>
<dbReference type="EMBL" id="LAZR01000727">
    <property type="protein sequence ID" value="KKN59395.1"/>
    <property type="molecule type" value="Genomic_DNA"/>
</dbReference>
<evidence type="ECO:0000313" key="1">
    <source>
        <dbReference type="EMBL" id="KKN59395.1"/>
    </source>
</evidence>
<organism evidence="1">
    <name type="scientific">marine sediment metagenome</name>
    <dbReference type="NCBI Taxonomy" id="412755"/>
    <lineage>
        <taxon>unclassified sequences</taxon>
        <taxon>metagenomes</taxon>
        <taxon>ecological metagenomes</taxon>
    </lineage>
</organism>
<name>A0A0F9RSG8_9ZZZZ</name>